<dbReference type="RefSeq" id="WP_218111092.1">
    <property type="nucleotide sequence ID" value="NZ_CP065383.1"/>
</dbReference>
<keyword evidence="2" id="KW-1185">Reference proteome</keyword>
<evidence type="ECO:0000313" key="1">
    <source>
        <dbReference type="EMBL" id="QPM68592.1"/>
    </source>
</evidence>
<dbReference type="EMBL" id="CP065383">
    <property type="protein sequence ID" value="QPM68592.1"/>
    <property type="molecule type" value="Genomic_DNA"/>
</dbReference>
<dbReference type="InterPro" id="IPR014718">
    <property type="entry name" value="GH-type_carb-bd"/>
</dbReference>
<accession>A0A7T1AME5</accession>
<dbReference type="KEGG" id="alam:RT761_01813"/>
<dbReference type="AlphaFoldDB" id="A0A7T1AME5"/>
<evidence type="ECO:0008006" key="3">
    <source>
        <dbReference type="Google" id="ProtNLM"/>
    </source>
</evidence>
<gene>
    <name evidence="1" type="ORF">RT761_01813</name>
</gene>
<dbReference type="Proteomes" id="UP000594463">
    <property type="component" value="Chromosome"/>
</dbReference>
<name>A0A7T1AME5_ATRLM</name>
<dbReference type="InterPro" id="IPR027839">
    <property type="entry name" value="DUF4432"/>
</dbReference>
<proteinExistence type="predicted"/>
<sequence length="368" mass="43021">MDKPVYNNFYHYNRNYGCRVQEIIWNGFKTLIIENEKLRVSILVDKGTDIFELLYKPMDIDFMWRSPLEVNTLNPNLPTKSFDVGNYMDTYEGGWQEIIPNISTPSNYKGAAMGFHGELVLLPWKYEVITDTPYEVKVLLKVRMKRAPLLVKKYITLKSNESLLEFEEIIQNEADEEYQFMWGHHPTYGIPFLDENCVIDLPQGVIGQVYQEDFSGTSIFPANKEFTWPYLKDLRGNQVDLSRTMTPEMKTAFNIYIKNLKDGWYGITNLSKGIGIGFQWDVNIFKYLLMWSVYRGFYGFPFYGKTYNLALELYSAIPDDLDEVIRLNRALCLKPGDELHTIFHTIVYQSSSRIQGFNQQHQPILLDE</sequence>
<evidence type="ECO:0000313" key="2">
    <source>
        <dbReference type="Proteomes" id="UP000594463"/>
    </source>
</evidence>
<dbReference type="GO" id="GO:0030246">
    <property type="term" value="F:carbohydrate binding"/>
    <property type="evidence" value="ECO:0007669"/>
    <property type="project" value="InterPro"/>
</dbReference>
<dbReference type="Gene3D" id="2.70.98.10">
    <property type="match status" value="1"/>
</dbReference>
<dbReference type="Pfam" id="PF14486">
    <property type="entry name" value="DUF4432"/>
    <property type="match status" value="1"/>
</dbReference>
<protein>
    <recommendedName>
        <fullName evidence="3">DUF4432 domain-containing protein</fullName>
    </recommendedName>
</protein>
<organism evidence="1 2">
    <name type="scientific">Atribacter laminatus</name>
    <dbReference type="NCBI Taxonomy" id="2847778"/>
    <lineage>
        <taxon>Bacteria</taxon>
        <taxon>Pseudomonadati</taxon>
        <taxon>Atribacterota</taxon>
        <taxon>Atribacteria</taxon>
        <taxon>Atribacterales</taxon>
        <taxon>Atribacteraceae</taxon>
        <taxon>Atribacter</taxon>
    </lineage>
</organism>
<reference evidence="1 2" key="1">
    <citation type="journal article" date="2021" name="Nat. Commun.">
        <title>Isolation of a member of the candidate phylum Atribacteria reveals a unique cell membrane structure.</title>
        <authorList>
            <person name="Taiki K."/>
            <person name="Nobu M.K."/>
            <person name="Kusada H."/>
            <person name="Meng X.-Y."/>
            <person name="Hosoki N."/>
            <person name="Uematsu K."/>
            <person name="Yoshioka H."/>
            <person name="Kamagata Y."/>
            <person name="Tamaki H."/>
        </authorList>
    </citation>
    <scope>NUCLEOTIDE SEQUENCE [LARGE SCALE GENOMIC DNA]</scope>
    <source>
        <strain evidence="1 2">RT761</strain>
    </source>
</reference>